<sequence>MSKTWLMFFTPCSKLLLILSLSLVSCIKLHVQHEKRMRPVMSLNPFSPRKSLPTKVSPSNRHPPPMCKKTQQRMPKSRSHHNSLSRSLGPPPHRTDNRRHRSLDRVSPRTSGAASRETFRTPQPPRRSIGGGAASAHGGIAPSLPPPPPTPAPSAAGRGSVSTVHPPPPFRNHTSAPGTDISYGILAVNVKRLSGLNSCLTHQFKSKKCRSSDNLNLSMSSAGVRTAKPTTSSFSAHLEPFPKPQEGLKNALVQINHSDWENQVKGIQDIVRVIKNHPEILQNQIHDVNMALLKQAKNLRSQVSRAAIQALTWGFDELGRAMEYDAEKITAVLLHRTGDTNKFLQLDCNHSLDAMIENIAANKAIPAISNEGINHINTKVRTTCARLLAYEVELLGPDKVLSGSKDITERILHGGVKLAQEGSLETRKYAKQIFQPLVQHPQFDKAIKKHVSQSDVKNVQKFLDSLQEEPRTGVMDSARSKYGSGARFNRTM</sequence>
<dbReference type="InterPro" id="IPR034085">
    <property type="entry name" value="TOG"/>
</dbReference>
<dbReference type="GO" id="GO:0000226">
    <property type="term" value="P:microtubule cytoskeleton organization"/>
    <property type="evidence" value="ECO:0007669"/>
    <property type="project" value="UniProtKB-ARBA"/>
</dbReference>
<dbReference type="GO" id="GO:0005881">
    <property type="term" value="C:cytoplasmic microtubule"/>
    <property type="evidence" value="ECO:0007669"/>
    <property type="project" value="TreeGrafter"/>
</dbReference>
<feature type="region of interest" description="Disordered" evidence="1">
    <location>
        <begin position="41"/>
        <end position="178"/>
    </location>
</feature>
<evidence type="ECO:0000313" key="4">
    <source>
        <dbReference type="EMBL" id="CAL4114807.1"/>
    </source>
</evidence>
<dbReference type="Gene3D" id="1.25.10.10">
    <property type="entry name" value="Leucine-rich Repeat Variant"/>
    <property type="match status" value="1"/>
</dbReference>
<evidence type="ECO:0000259" key="3">
    <source>
        <dbReference type="SMART" id="SM01349"/>
    </source>
</evidence>
<dbReference type="Pfam" id="PF12348">
    <property type="entry name" value="CLASP_N"/>
    <property type="match status" value="1"/>
</dbReference>
<evidence type="ECO:0000256" key="1">
    <source>
        <dbReference type="SAM" id="MobiDB-lite"/>
    </source>
</evidence>
<feature type="domain" description="TOG" evidence="3">
    <location>
        <begin position="233"/>
        <end position="472"/>
    </location>
</feature>
<feature type="compositionally biased region" description="Pro residues" evidence="1">
    <location>
        <begin position="143"/>
        <end position="152"/>
    </location>
</feature>
<dbReference type="InterPro" id="IPR024395">
    <property type="entry name" value="CLASP_N_dom"/>
</dbReference>
<keyword evidence="2" id="KW-0732">Signal</keyword>
<accession>A0AAV2R4T6</accession>
<gene>
    <name evidence="4" type="ORF">MNOR_LOCUS20517</name>
</gene>
<proteinExistence type="predicted"/>
<feature type="non-terminal residue" evidence="4">
    <location>
        <position position="492"/>
    </location>
</feature>
<evidence type="ECO:0000256" key="2">
    <source>
        <dbReference type="SAM" id="SignalP"/>
    </source>
</evidence>
<dbReference type="SUPFAM" id="SSF48371">
    <property type="entry name" value="ARM repeat"/>
    <property type="match status" value="1"/>
</dbReference>
<evidence type="ECO:0000313" key="5">
    <source>
        <dbReference type="Proteomes" id="UP001497623"/>
    </source>
</evidence>
<dbReference type="PANTHER" id="PTHR21567:SF87">
    <property type="entry name" value="CRESCERIN-LIKE PROTEIN CHE-12"/>
    <property type="match status" value="1"/>
</dbReference>
<dbReference type="InterPro" id="IPR011989">
    <property type="entry name" value="ARM-like"/>
</dbReference>
<keyword evidence="5" id="KW-1185">Reference proteome</keyword>
<dbReference type="PROSITE" id="PS51257">
    <property type="entry name" value="PROKAR_LIPOPROTEIN"/>
    <property type="match status" value="1"/>
</dbReference>
<dbReference type="SMART" id="SM01349">
    <property type="entry name" value="TOG"/>
    <property type="match status" value="1"/>
</dbReference>
<feature type="chain" id="PRO_5043729944" description="TOG domain-containing protein" evidence="2">
    <location>
        <begin position="27"/>
        <end position="492"/>
    </location>
</feature>
<dbReference type="PANTHER" id="PTHR21567">
    <property type="entry name" value="CLASP"/>
    <property type="match status" value="1"/>
</dbReference>
<name>A0AAV2R4T6_MEGNR</name>
<dbReference type="Proteomes" id="UP001497623">
    <property type="component" value="Unassembled WGS sequence"/>
</dbReference>
<reference evidence="4 5" key="1">
    <citation type="submission" date="2024-05" db="EMBL/GenBank/DDBJ databases">
        <authorList>
            <person name="Wallberg A."/>
        </authorList>
    </citation>
    <scope>NUCLEOTIDE SEQUENCE [LARGE SCALE GENOMIC DNA]</scope>
</reference>
<organism evidence="4 5">
    <name type="scientific">Meganyctiphanes norvegica</name>
    <name type="common">Northern krill</name>
    <name type="synonym">Thysanopoda norvegica</name>
    <dbReference type="NCBI Taxonomy" id="48144"/>
    <lineage>
        <taxon>Eukaryota</taxon>
        <taxon>Metazoa</taxon>
        <taxon>Ecdysozoa</taxon>
        <taxon>Arthropoda</taxon>
        <taxon>Crustacea</taxon>
        <taxon>Multicrustacea</taxon>
        <taxon>Malacostraca</taxon>
        <taxon>Eumalacostraca</taxon>
        <taxon>Eucarida</taxon>
        <taxon>Euphausiacea</taxon>
        <taxon>Euphausiidae</taxon>
        <taxon>Meganyctiphanes</taxon>
    </lineage>
</organism>
<protein>
    <recommendedName>
        <fullName evidence="3">TOG domain-containing protein</fullName>
    </recommendedName>
</protein>
<dbReference type="EMBL" id="CAXKWB010015917">
    <property type="protein sequence ID" value="CAL4114807.1"/>
    <property type="molecule type" value="Genomic_DNA"/>
</dbReference>
<dbReference type="GO" id="GO:0008017">
    <property type="term" value="F:microtubule binding"/>
    <property type="evidence" value="ECO:0007669"/>
    <property type="project" value="TreeGrafter"/>
</dbReference>
<dbReference type="GO" id="GO:0005929">
    <property type="term" value="C:cilium"/>
    <property type="evidence" value="ECO:0007669"/>
    <property type="project" value="TreeGrafter"/>
</dbReference>
<comment type="caution">
    <text evidence="4">The sequence shown here is derived from an EMBL/GenBank/DDBJ whole genome shotgun (WGS) entry which is preliminary data.</text>
</comment>
<feature type="signal peptide" evidence="2">
    <location>
        <begin position="1"/>
        <end position="26"/>
    </location>
</feature>
<dbReference type="AlphaFoldDB" id="A0AAV2R4T6"/>
<dbReference type="InterPro" id="IPR016024">
    <property type="entry name" value="ARM-type_fold"/>
</dbReference>